<evidence type="ECO:0000313" key="3">
    <source>
        <dbReference type="EMBL" id="KAJ0195539.1"/>
    </source>
</evidence>
<gene>
    <name evidence="3" type="ORF">LSAT_V11C700352430</name>
</gene>
<evidence type="ECO:0000259" key="2">
    <source>
        <dbReference type="Pfam" id="PF23622"/>
    </source>
</evidence>
<organism evidence="3 4">
    <name type="scientific">Lactuca sativa</name>
    <name type="common">Garden lettuce</name>
    <dbReference type="NCBI Taxonomy" id="4236"/>
    <lineage>
        <taxon>Eukaryota</taxon>
        <taxon>Viridiplantae</taxon>
        <taxon>Streptophyta</taxon>
        <taxon>Embryophyta</taxon>
        <taxon>Tracheophyta</taxon>
        <taxon>Spermatophyta</taxon>
        <taxon>Magnoliopsida</taxon>
        <taxon>eudicotyledons</taxon>
        <taxon>Gunneridae</taxon>
        <taxon>Pentapetalae</taxon>
        <taxon>asterids</taxon>
        <taxon>campanulids</taxon>
        <taxon>Asterales</taxon>
        <taxon>Asteraceae</taxon>
        <taxon>Cichorioideae</taxon>
        <taxon>Cichorieae</taxon>
        <taxon>Lactucinae</taxon>
        <taxon>Lactuca</taxon>
    </lineage>
</organism>
<sequence>MGLNTQYPETEKSKIRECKRLVLPMRIGLSPTDLSTKTIYLKTNKGKFQRTLVIVIHGEKTEGSDAALEEGQNQPKIASKRIKFHESDEKGEENGINRCKNACFLKSCLVYPPQKTPSEQLHSPDDENVRFPFICGKNPNSIQLKLKKFQVFTSYRVTNYHIRFEAHVNNWIRYAMSCNVEEVNLEFLYTGRESAILLDQFFFMNSCFIDLRLLGCKFNPTGSISWKNLRSLCIFHGKLDEDLIENILLWSPLLETLELGECYGYKRLDITSKSLKNLVFTGYFDPNNEVDEDDDLINIIGINAPNILSLTIKGDMWLLKFLLVNVSSLVEANLDYTFMGHWEATLEETEEEILETLILNLHHVKELIIGSFCSKGRKNGEASNCITYLHGSCFFFFSLVLLCWYVVSRLEAKGFVFPSNFKLPNVTCDWSNSDSDW</sequence>
<feature type="domain" description="At1g61320/AtMIF1 LRR" evidence="2">
    <location>
        <begin position="139"/>
        <end position="327"/>
    </location>
</feature>
<dbReference type="PANTHER" id="PTHR32212:SF454">
    <property type="entry name" value="F-BOX DOMAIN, LEUCINE-RICH REPEAT DOMAIN, L DOMAIN-CONTAINING PROTEIN"/>
    <property type="match status" value="1"/>
</dbReference>
<evidence type="ECO:0000256" key="1">
    <source>
        <dbReference type="SAM" id="Phobius"/>
    </source>
</evidence>
<dbReference type="AlphaFoldDB" id="A0A9R1UYC5"/>
<evidence type="ECO:0000313" key="4">
    <source>
        <dbReference type="Proteomes" id="UP000235145"/>
    </source>
</evidence>
<feature type="transmembrane region" description="Helical" evidence="1">
    <location>
        <begin position="388"/>
        <end position="407"/>
    </location>
</feature>
<dbReference type="InterPro" id="IPR055357">
    <property type="entry name" value="LRR_At1g61320_AtMIF1"/>
</dbReference>
<dbReference type="PANTHER" id="PTHR32212">
    <property type="entry name" value="CYCLIN-LIKE F-BOX"/>
    <property type="match status" value="1"/>
</dbReference>
<dbReference type="Proteomes" id="UP000235145">
    <property type="component" value="Unassembled WGS sequence"/>
</dbReference>
<proteinExistence type="predicted"/>
<reference evidence="3 4" key="1">
    <citation type="journal article" date="2017" name="Nat. Commun.">
        <title>Genome assembly with in vitro proximity ligation data and whole-genome triplication in lettuce.</title>
        <authorList>
            <person name="Reyes-Chin-Wo S."/>
            <person name="Wang Z."/>
            <person name="Yang X."/>
            <person name="Kozik A."/>
            <person name="Arikit S."/>
            <person name="Song C."/>
            <person name="Xia L."/>
            <person name="Froenicke L."/>
            <person name="Lavelle D.O."/>
            <person name="Truco M.J."/>
            <person name="Xia R."/>
            <person name="Zhu S."/>
            <person name="Xu C."/>
            <person name="Xu H."/>
            <person name="Xu X."/>
            <person name="Cox K."/>
            <person name="Korf I."/>
            <person name="Meyers B.C."/>
            <person name="Michelmore R.W."/>
        </authorList>
    </citation>
    <scope>NUCLEOTIDE SEQUENCE [LARGE SCALE GENOMIC DNA]</scope>
    <source>
        <strain evidence="4">cv. Salinas</strain>
        <tissue evidence="3">Seedlings</tissue>
    </source>
</reference>
<comment type="caution">
    <text evidence="3">The sequence shown here is derived from an EMBL/GenBank/DDBJ whole genome shotgun (WGS) entry which is preliminary data.</text>
</comment>
<keyword evidence="1" id="KW-0812">Transmembrane</keyword>
<dbReference type="EMBL" id="NBSK02000007">
    <property type="protein sequence ID" value="KAJ0195539.1"/>
    <property type="molecule type" value="Genomic_DNA"/>
</dbReference>
<accession>A0A9R1UYC5</accession>
<keyword evidence="1" id="KW-0472">Membrane</keyword>
<name>A0A9R1UYC5_LACSA</name>
<protein>
    <recommendedName>
        <fullName evidence="2">At1g61320/AtMIF1 LRR domain-containing protein</fullName>
    </recommendedName>
</protein>
<keyword evidence="1" id="KW-1133">Transmembrane helix</keyword>
<keyword evidence="4" id="KW-1185">Reference proteome</keyword>
<dbReference type="Pfam" id="PF23622">
    <property type="entry name" value="LRR_At1g61320_AtMIF1"/>
    <property type="match status" value="1"/>
</dbReference>